<dbReference type="GO" id="GO:0035269">
    <property type="term" value="P:protein O-linked glycosylation via mannose"/>
    <property type="evidence" value="ECO:0007669"/>
    <property type="project" value="TreeGrafter"/>
</dbReference>
<evidence type="ECO:0000313" key="25">
    <source>
        <dbReference type="EMBL" id="CAF1470386.1"/>
    </source>
</evidence>
<evidence type="ECO:0000256" key="10">
    <source>
        <dbReference type="ARBA" id="ARBA00022968"/>
    </source>
</evidence>
<dbReference type="Proteomes" id="UP000663870">
    <property type="component" value="Unassembled WGS sequence"/>
</dbReference>
<evidence type="ECO:0000256" key="9">
    <source>
        <dbReference type="ARBA" id="ARBA00022723"/>
    </source>
</evidence>
<comment type="catalytic activity">
    <reaction evidence="20">
        <text>3-O-[beta-D-Xyl-(1-&gt;4)-Rib-ol-P-Rib-ol-P-3-beta-D-GalNAc-(1-&gt;3)-beta-D-GlcNAc-(1-&gt;4)-(O-6-P-alpha-D-Man)]-Thr-[protein] + UDP-alpha-D-glucuronate = 3-O-[beta-D-GlcA-(1-&gt;3)-beta-D-Xyl-(1-&gt;4)-Rib-ol-P-Rib-ol-P-3-beta-D-GalNAc-(1-&gt;3)-beta-D-GlcNAc-(1-&gt;4)-(O-6-P-alpha-D-Man)]-Thr-[protein] + UDP + H(+)</text>
        <dbReference type="Rhea" id="RHEA:46860"/>
        <dbReference type="Rhea" id="RHEA-COMP:15023"/>
        <dbReference type="Rhea" id="RHEA-COMP:17482"/>
        <dbReference type="ChEBI" id="CHEBI:15378"/>
        <dbReference type="ChEBI" id="CHEBI:58052"/>
        <dbReference type="ChEBI" id="CHEBI:58223"/>
        <dbReference type="ChEBI" id="CHEBI:142405"/>
        <dbReference type="ChEBI" id="CHEBI:177336"/>
    </reaction>
</comment>
<dbReference type="AlphaFoldDB" id="A0A814YRN5"/>
<evidence type="ECO:0000256" key="17">
    <source>
        <dbReference type="ARBA" id="ARBA00032175"/>
    </source>
</evidence>
<evidence type="ECO:0000256" key="7">
    <source>
        <dbReference type="ARBA" id="ARBA00022679"/>
    </source>
</evidence>
<gene>
    <name evidence="27" type="ORF">JBS370_LOCUS22016</name>
    <name evidence="25" type="ORF">JXQ802_LOCUS38700</name>
    <name evidence="26" type="ORF">JXQ802_LOCUS38721</name>
    <name evidence="22" type="ORF">PYM288_LOCUS10164</name>
    <name evidence="23" type="ORF">RFH988_LOCUS20284</name>
    <name evidence="24" type="ORF">ZHD862_LOCUS24452</name>
</gene>
<sequence>MAHINIYFLRIKRYLLRYSLYCSRRPKLNRIIKIFSIIMVGFLFMTLINGVLFSSVLFLQENTNEPDYDLDTRPYYKTIEMKKRFDDSGNYLIIQNFVQYQTNLTKNFDFISLNLHTNIEQLHLLLQHAKVWDGPISLSLYVKGNRGSDDIDYASIWLRCNRRSFKVLNVHLVISAKAYKSSISSQHNSHSVKYAVNCQHMNYVNHTDETDSTPYPSNLLRNVARLGNTFPSVKYILTLDIDIFPSPDLFHHLISFYTKKSNKNEIFNRTLYVIPAFEIHSDTLKRSIALPQNKRELILLWNEEQIQPYQKDICSTCQFLTNYQAWKQETKNDEILPIFRPHYSQPWKPFYVGPIDVPIFDSRFKAHAHARISQCCESFLAGYDYAVLNNVYLYRLGFIDKSQLPNTKLIEDDTSLLLFQQFREDLLERYSNTTRRC</sequence>
<evidence type="ECO:0000256" key="6">
    <source>
        <dbReference type="ARBA" id="ARBA00022676"/>
    </source>
</evidence>
<dbReference type="EMBL" id="CAJNOO010001235">
    <property type="protein sequence ID" value="CAF1119709.1"/>
    <property type="molecule type" value="Genomic_DNA"/>
</dbReference>
<proteinExistence type="inferred from homology"/>
<dbReference type="Pfam" id="PF13896">
    <property type="entry name" value="Glyco_transf_49"/>
    <property type="match status" value="1"/>
</dbReference>
<comment type="pathway">
    <text evidence="3">Protein modification; protein glycosylation.</text>
</comment>
<dbReference type="PANTHER" id="PTHR46420:SF1">
    <property type="entry name" value="BETA-1,4-GLUCURONYLTRANSFERASE 1"/>
    <property type="match status" value="1"/>
</dbReference>
<keyword evidence="12" id="KW-0333">Golgi apparatus</keyword>
<dbReference type="EMBL" id="CAJNOL010002167">
    <property type="protein sequence ID" value="CAF1470386.1"/>
    <property type="molecule type" value="Genomic_DNA"/>
</dbReference>
<evidence type="ECO:0000256" key="15">
    <source>
        <dbReference type="ARBA" id="ARBA00023211"/>
    </source>
</evidence>
<keyword evidence="9" id="KW-0479">Metal-binding</keyword>
<organism evidence="24 28">
    <name type="scientific">Rotaria sordida</name>
    <dbReference type="NCBI Taxonomy" id="392033"/>
    <lineage>
        <taxon>Eukaryota</taxon>
        <taxon>Metazoa</taxon>
        <taxon>Spiralia</taxon>
        <taxon>Gnathifera</taxon>
        <taxon>Rotifera</taxon>
        <taxon>Eurotatoria</taxon>
        <taxon>Bdelloidea</taxon>
        <taxon>Philodinida</taxon>
        <taxon>Philodinidae</taxon>
        <taxon>Rotaria</taxon>
    </lineage>
</organism>
<dbReference type="PANTHER" id="PTHR46420">
    <property type="entry name" value="BETA-1,4-GLUCURONYLTRANSFERASE 1"/>
    <property type="match status" value="1"/>
</dbReference>
<evidence type="ECO:0000313" key="22">
    <source>
        <dbReference type="EMBL" id="CAF0913793.1"/>
    </source>
</evidence>
<evidence type="ECO:0000256" key="20">
    <source>
        <dbReference type="ARBA" id="ARBA00047852"/>
    </source>
</evidence>
<protein>
    <recommendedName>
        <fullName evidence="5">Beta-1,4-glucuronyltransferase 1</fullName>
    </recommendedName>
    <alternativeName>
        <fullName evidence="16">I-beta-1,3-N-acetylglucosaminyltransferase</fullName>
    </alternativeName>
    <alternativeName>
        <fullName evidence="19">N-acetyllactosaminide beta-1,3-N-acetylglucosaminyltransferase</fullName>
    </alternativeName>
    <alternativeName>
        <fullName evidence="17">Poly-N-acetyllactosamine extension enzyme</fullName>
    </alternativeName>
    <alternativeName>
        <fullName evidence="18">UDP-GlcNAc:betaGal beta-1,3-N-acetylglucosaminyltransferase 1</fullName>
    </alternativeName>
</protein>
<comment type="similarity">
    <text evidence="4">Belongs to the glycosyltransferase 49 family.</text>
</comment>
<evidence type="ECO:0000256" key="11">
    <source>
        <dbReference type="ARBA" id="ARBA00022989"/>
    </source>
</evidence>
<dbReference type="OrthoDB" id="9974378at2759"/>
<comment type="cofactor">
    <cofactor evidence="1">
        <name>Mn(2+)</name>
        <dbReference type="ChEBI" id="CHEBI:29035"/>
    </cofactor>
</comment>
<dbReference type="Proteomes" id="UP000663854">
    <property type="component" value="Unassembled WGS sequence"/>
</dbReference>
<keyword evidence="7" id="KW-0808">Transferase</keyword>
<reference evidence="24" key="1">
    <citation type="submission" date="2021-02" db="EMBL/GenBank/DDBJ databases">
        <authorList>
            <person name="Nowell W R."/>
        </authorList>
    </citation>
    <scope>NUCLEOTIDE SEQUENCE</scope>
</reference>
<dbReference type="GO" id="GO:0015020">
    <property type="term" value="F:glucuronosyltransferase activity"/>
    <property type="evidence" value="ECO:0007669"/>
    <property type="project" value="InterPro"/>
</dbReference>
<dbReference type="GO" id="GO:0046872">
    <property type="term" value="F:metal ion binding"/>
    <property type="evidence" value="ECO:0007669"/>
    <property type="project" value="UniProtKB-KW"/>
</dbReference>
<evidence type="ECO:0000313" key="26">
    <source>
        <dbReference type="EMBL" id="CAF1470721.1"/>
    </source>
</evidence>
<evidence type="ECO:0000313" key="23">
    <source>
        <dbReference type="EMBL" id="CAF1119709.1"/>
    </source>
</evidence>
<evidence type="ECO:0000313" key="28">
    <source>
        <dbReference type="Proteomes" id="UP000663864"/>
    </source>
</evidence>
<comment type="caution">
    <text evidence="24">The sequence shown here is derived from an EMBL/GenBank/DDBJ whole genome shotgun (WGS) entry which is preliminary data.</text>
</comment>
<keyword evidence="10" id="KW-0735">Signal-anchor</keyword>
<feature type="transmembrane region" description="Helical" evidence="21">
    <location>
        <begin position="34"/>
        <end position="59"/>
    </location>
</feature>
<dbReference type="GO" id="GO:0000139">
    <property type="term" value="C:Golgi membrane"/>
    <property type="evidence" value="ECO:0007669"/>
    <property type="project" value="UniProtKB-SubCell"/>
</dbReference>
<keyword evidence="6" id="KW-0328">Glycosyltransferase</keyword>
<keyword evidence="15" id="KW-0464">Manganese</keyword>
<evidence type="ECO:0000256" key="12">
    <source>
        <dbReference type="ARBA" id="ARBA00023034"/>
    </source>
</evidence>
<comment type="subcellular location">
    <subcellularLocation>
        <location evidence="2">Golgi apparatus membrane</location>
        <topology evidence="2">Single-pass type II membrane protein</topology>
    </subcellularLocation>
</comment>
<evidence type="ECO:0000256" key="19">
    <source>
        <dbReference type="ARBA" id="ARBA00033291"/>
    </source>
</evidence>
<keyword evidence="11 21" id="KW-1133">Transmembrane helix</keyword>
<dbReference type="Proteomes" id="UP000663864">
    <property type="component" value="Unassembled WGS sequence"/>
</dbReference>
<keyword evidence="8 21" id="KW-0812">Transmembrane</keyword>
<evidence type="ECO:0000256" key="3">
    <source>
        <dbReference type="ARBA" id="ARBA00004922"/>
    </source>
</evidence>
<dbReference type="Proteomes" id="UP000663836">
    <property type="component" value="Unassembled WGS sequence"/>
</dbReference>
<evidence type="ECO:0000256" key="14">
    <source>
        <dbReference type="ARBA" id="ARBA00023180"/>
    </source>
</evidence>
<evidence type="ECO:0000313" key="27">
    <source>
        <dbReference type="EMBL" id="CAF3922711.1"/>
    </source>
</evidence>
<evidence type="ECO:0000256" key="16">
    <source>
        <dbReference type="ARBA" id="ARBA00030723"/>
    </source>
</evidence>
<keyword evidence="29" id="KW-1185">Reference proteome</keyword>
<dbReference type="InterPro" id="IPR043189">
    <property type="entry name" value="B4GAT1"/>
</dbReference>
<evidence type="ECO:0000256" key="13">
    <source>
        <dbReference type="ARBA" id="ARBA00023136"/>
    </source>
</evidence>
<accession>A0A814YRN5</accession>
<evidence type="ECO:0000256" key="2">
    <source>
        <dbReference type="ARBA" id="ARBA00004323"/>
    </source>
</evidence>
<evidence type="ECO:0000256" key="18">
    <source>
        <dbReference type="ARBA" id="ARBA00032181"/>
    </source>
</evidence>
<dbReference type="EMBL" id="CAJNOL010002169">
    <property type="protein sequence ID" value="CAF1470721.1"/>
    <property type="molecule type" value="Genomic_DNA"/>
</dbReference>
<evidence type="ECO:0000256" key="5">
    <source>
        <dbReference type="ARBA" id="ARBA00017962"/>
    </source>
</evidence>
<dbReference type="UniPathway" id="UPA00378"/>
<dbReference type="EMBL" id="CAJOBD010003009">
    <property type="protein sequence ID" value="CAF3922711.1"/>
    <property type="molecule type" value="Genomic_DNA"/>
</dbReference>
<evidence type="ECO:0000256" key="1">
    <source>
        <dbReference type="ARBA" id="ARBA00001936"/>
    </source>
</evidence>
<evidence type="ECO:0000313" key="24">
    <source>
        <dbReference type="EMBL" id="CAF1232631.1"/>
    </source>
</evidence>
<evidence type="ECO:0000256" key="21">
    <source>
        <dbReference type="SAM" id="Phobius"/>
    </source>
</evidence>
<evidence type="ECO:0000256" key="8">
    <source>
        <dbReference type="ARBA" id="ARBA00022692"/>
    </source>
</evidence>
<keyword evidence="14" id="KW-0325">Glycoprotein</keyword>
<dbReference type="EMBL" id="CAJNOT010001663">
    <property type="protein sequence ID" value="CAF1232631.1"/>
    <property type="molecule type" value="Genomic_DNA"/>
</dbReference>
<evidence type="ECO:0000256" key="4">
    <source>
        <dbReference type="ARBA" id="ARBA00008539"/>
    </source>
</evidence>
<evidence type="ECO:0000313" key="29">
    <source>
        <dbReference type="Proteomes" id="UP000663870"/>
    </source>
</evidence>
<dbReference type="EMBL" id="CAJNOH010000156">
    <property type="protein sequence ID" value="CAF0913793.1"/>
    <property type="molecule type" value="Genomic_DNA"/>
</dbReference>
<dbReference type="Proteomes" id="UP000663882">
    <property type="component" value="Unassembled WGS sequence"/>
</dbReference>
<keyword evidence="13 21" id="KW-0472">Membrane</keyword>
<name>A0A814YRN5_9BILA</name>